<sequence length="105" mass="12270">MSEFLQRNERPATIDMIDVYGPFAANPRVRTVQLCNEQIAFEIMATPSNSDDFVIVFLNVNHIVSIETQLNVLFTFDGDYSYYEKFRDVDECVDFISSFKYEKVF</sequence>
<accession>A0A815CTP4</accession>
<evidence type="ECO:0000313" key="2">
    <source>
        <dbReference type="EMBL" id="CAF1287984.1"/>
    </source>
</evidence>
<evidence type="ECO:0000313" key="3">
    <source>
        <dbReference type="Proteomes" id="UP000663828"/>
    </source>
</evidence>
<reference evidence="2" key="1">
    <citation type="submission" date="2021-02" db="EMBL/GenBank/DDBJ databases">
        <authorList>
            <person name="Nowell W R."/>
        </authorList>
    </citation>
    <scope>NUCLEOTIDE SEQUENCE</scope>
</reference>
<comment type="caution">
    <text evidence="2">The sequence shown here is derived from an EMBL/GenBank/DDBJ whole genome shotgun (WGS) entry which is preliminary data.</text>
</comment>
<dbReference type="Proteomes" id="UP000663852">
    <property type="component" value="Unassembled WGS sequence"/>
</dbReference>
<evidence type="ECO:0000313" key="4">
    <source>
        <dbReference type="Proteomes" id="UP000663852"/>
    </source>
</evidence>
<name>A0A815CTP4_ADIRI</name>
<dbReference type="Proteomes" id="UP000663828">
    <property type="component" value="Unassembled WGS sequence"/>
</dbReference>
<evidence type="ECO:0000313" key="1">
    <source>
        <dbReference type="EMBL" id="CAF1132707.1"/>
    </source>
</evidence>
<keyword evidence="3" id="KW-1185">Reference proteome</keyword>
<organism evidence="2 4">
    <name type="scientific">Adineta ricciae</name>
    <name type="common">Rotifer</name>
    <dbReference type="NCBI Taxonomy" id="249248"/>
    <lineage>
        <taxon>Eukaryota</taxon>
        <taxon>Metazoa</taxon>
        <taxon>Spiralia</taxon>
        <taxon>Gnathifera</taxon>
        <taxon>Rotifera</taxon>
        <taxon>Eurotatoria</taxon>
        <taxon>Bdelloidea</taxon>
        <taxon>Adinetida</taxon>
        <taxon>Adinetidae</taxon>
        <taxon>Adineta</taxon>
    </lineage>
</organism>
<proteinExistence type="predicted"/>
<dbReference type="AlphaFoldDB" id="A0A815CTP4"/>
<protein>
    <submittedName>
        <fullName evidence="2">Uncharacterized protein</fullName>
    </submittedName>
</protein>
<dbReference type="EMBL" id="CAJNOR010001379">
    <property type="protein sequence ID" value="CAF1132707.1"/>
    <property type="molecule type" value="Genomic_DNA"/>
</dbReference>
<gene>
    <name evidence="2" type="ORF">EDS130_LOCUS29926</name>
    <name evidence="1" type="ORF">XAT740_LOCUS19990</name>
</gene>
<dbReference type="EMBL" id="CAJNOJ010000205">
    <property type="protein sequence ID" value="CAF1287984.1"/>
    <property type="molecule type" value="Genomic_DNA"/>
</dbReference>